<dbReference type="PANTHER" id="PTHR31734">
    <property type="entry name" value="AUXIN-RESPONSIVE PROTEIN IAA17"/>
    <property type="match status" value="1"/>
</dbReference>
<evidence type="ECO:0000256" key="10">
    <source>
        <dbReference type="RuleBase" id="RU004549"/>
    </source>
</evidence>
<proteinExistence type="inferred from homology"/>
<dbReference type="EMBL" id="KN672316">
    <property type="protein sequence ID" value="KHM98782.1"/>
    <property type="molecule type" value="Genomic_DNA"/>
</dbReference>
<comment type="subunit">
    <text evidence="3 10">Homodimers and heterodimers.</text>
</comment>
<feature type="domain" description="PB1" evidence="12">
    <location>
        <begin position="77"/>
        <end position="172"/>
    </location>
</feature>
<dbReference type="SUPFAM" id="SSF54277">
    <property type="entry name" value="CAD &amp; PB1 domains"/>
    <property type="match status" value="1"/>
</dbReference>
<evidence type="ECO:0000313" key="14">
    <source>
        <dbReference type="EMBL" id="RZB62428.1"/>
    </source>
</evidence>
<keyword evidence="5 10" id="KW-0805">Transcription regulation</keyword>
<evidence type="ECO:0000259" key="12">
    <source>
        <dbReference type="PROSITE" id="PS51745"/>
    </source>
</evidence>
<comment type="function">
    <text evidence="9">Aux/IAA proteins are short-lived transcriptional factors that function as repressors of early auxin response genes at low auxin concentrations. Repression is thought to result from the interaction with auxin response factors (ARFs), proteins that bind to the auxin-responsive promoter element (AuxRE). Formation of heterodimers with ARF proteins may alter their ability to modulate early auxin response genes expression.</text>
</comment>
<sequence>MSSESHAVDCNLKETELTLGLPGTKTTATKRGFSDTLPPSQNKILRPTSKFPTPNREQLVGWPPVRASRKNAMKSCCKLVKVAVDGAPYLRKVDLDMYDSYEHLMRELETMFCGLAIRNHLMNERKLMDPGNGIEYMPTYEDKDGDWMLVGDVPWKMFVESCKRIRLMISSEAVGLGPRSTSSKCTGST</sequence>
<keyword evidence="6 10" id="KW-0804">Transcription</keyword>
<keyword evidence="7 10" id="KW-0539">Nucleus</keyword>
<evidence type="ECO:0000256" key="11">
    <source>
        <dbReference type="SAM" id="MobiDB-lite"/>
    </source>
</evidence>
<dbReference type="PROSITE" id="PS51745">
    <property type="entry name" value="PB1"/>
    <property type="match status" value="1"/>
</dbReference>
<evidence type="ECO:0000256" key="6">
    <source>
        <dbReference type="ARBA" id="ARBA00023163"/>
    </source>
</evidence>
<dbReference type="SMR" id="A0A0B2NUA0"/>
<dbReference type="PANTHER" id="PTHR31734:SF34">
    <property type="entry name" value="AUXIN-RESPONSIVE PROTEIN IAA15"/>
    <property type="match status" value="1"/>
</dbReference>
<evidence type="ECO:0000256" key="9">
    <source>
        <dbReference type="ARBA" id="ARBA00025283"/>
    </source>
</evidence>
<dbReference type="Proteomes" id="UP000289340">
    <property type="component" value="Chromosome 15"/>
</dbReference>
<feature type="region of interest" description="Disordered" evidence="11">
    <location>
        <begin position="22"/>
        <end position="58"/>
    </location>
</feature>
<dbReference type="InterPro" id="IPR033389">
    <property type="entry name" value="AUX/IAA_dom"/>
</dbReference>
<reference evidence="13" key="1">
    <citation type="submission" date="2014-07" db="EMBL/GenBank/DDBJ databases">
        <title>Identification of a novel salt tolerance gene in wild soybean by whole-genome sequencing.</title>
        <authorList>
            <person name="Lam H.-M."/>
            <person name="Qi X."/>
            <person name="Li M.-W."/>
            <person name="Liu X."/>
            <person name="Xie M."/>
            <person name="Ni M."/>
            <person name="Xu X."/>
        </authorList>
    </citation>
    <scope>NUCLEOTIDE SEQUENCE [LARGE SCALE GENOMIC DNA]</scope>
    <source>
        <tissue evidence="13">Root</tissue>
    </source>
</reference>
<keyword evidence="15" id="KW-1185">Reference proteome</keyword>
<keyword evidence="8 10" id="KW-0927">Auxin signaling pathway</keyword>
<dbReference type="GO" id="GO:0009734">
    <property type="term" value="P:auxin-activated signaling pathway"/>
    <property type="evidence" value="ECO:0007669"/>
    <property type="project" value="UniProtKB-UniRule"/>
</dbReference>
<comment type="subcellular location">
    <subcellularLocation>
        <location evidence="1 10">Nucleus</location>
    </subcellularLocation>
</comment>
<keyword evidence="4 10" id="KW-0678">Repressor</keyword>
<evidence type="ECO:0000256" key="7">
    <source>
        <dbReference type="ARBA" id="ARBA00023242"/>
    </source>
</evidence>
<evidence type="ECO:0000256" key="1">
    <source>
        <dbReference type="ARBA" id="ARBA00004123"/>
    </source>
</evidence>
<dbReference type="FunFam" id="3.10.20.90:FF:000078">
    <property type="entry name" value="Auxin-responsive protein"/>
    <property type="match status" value="1"/>
</dbReference>
<reference evidence="14 15" key="2">
    <citation type="submission" date="2018-09" db="EMBL/GenBank/DDBJ databases">
        <title>A high-quality reference genome of wild soybean provides a powerful tool to mine soybean genomes.</title>
        <authorList>
            <person name="Xie M."/>
            <person name="Chung C.Y.L."/>
            <person name="Li M.-W."/>
            <person name="Wong F.-L."/>
            <person name="Chan T.-F."/>
            <person name="Lam H.-M."/>
        </authorList>
    </citation>
    <scope>NUCLEOTIDE SEQUENCE [LARGE SCALE GENOMIC DNA]</scope>
    <source>
        <strain evidence="15">cv. W05</strain>
        <tissue evidence="14">Hypocotyl of etiolated seedlings</tissue>
    </source>
</reference>
<gene>
    <name evidence="14" type="ORF">D0Y65_039646</name>
    <name evidence="13" type="ORF">glysoja_030835</name>
</gene>
<dbReference type="Gene3D" id="3.10.20.90">
    <property type="entry name" value="Phosphatidylinositol 3-kinase Catalytic Subunit, Chain A, domain 1"/>
    <property type="match status" value="1"/>
</dbReference>
<evidence type="ECO:0000256" key="8">
    <source>
        <dbReference type="ARBA" id="ARBA00023294"/>
    </source>
</evidence>
<organism evidence="13">
    <name type="scientific">Glycine soja</name>
    <name type="common">Wild soybean</name>
    <dbReference type="NCBI Taxonomy" id="3848"/>
    <lineage>
        <taxon>Eukaryota</taxon>
        <taxon>Viridiplantae</taxon>
        <taxon>Streptophyta</taxon>
        <taxon>Embryophyta</taxon>
        <taxon>Tracheophyta</taxon>
        <taxon>Spermatophyta</taxon>
        <taxon>Magnoliopsida</taxon>
        <taxon>eudicotyledons</taxon>
        <taxon>Gunneridae</taxon>
        <taxon>Pentapetalae</taxon>
        <taxon>rosids</taxon>
        <taxon>fabids</taxon>
        <taxon>Fabales</taxon>
        <taxon>Fabaceae</taxon>
        <taxon>Papilionoideae</taxon>
        <taxon>50 kb inversion clade</taxon>
        <taxon>NPAAA clade</taxon>
        <taxon>indigoferoid/millettioid clade</taxon>
        <taxon>Phaseoleae</taxon>
        <taxon>Glycine</taxon>
        <taxon>Glycine subgen. Soja</taxon>
    </lineage>
</organism>
<accession>A0A0B2NUA0</accession>
<evidence type="ECO:0000313" key="13">
    <source>
        <dbReference type="EMBL" id="KHM98782.1"/>
    </source>
</evidence>
<evidence type="ECO:0000256" key="5">
    <source>
        <dbReference type="ARBA" id="ARBA00023015"/>
    </source>
</evidence>
<dbReference type="EMBL" id="QZWG01000015">
    <property type="protein sequence ID" value="RZB62428.1"/>
    <property type="molecule type" value="Genomic_DNA"/>
</dbReference>
<dbReference type="InterPro" id="IPR003311">
    <property type="entry name" value="AUX_IAA"/>
</dbReference>
<name>A0A0B2NUA0_GLYSO</name>
<dbReference type="Gramene" id="XM_028345764.1">
    <property type="protein sequence ID" value="XP_028201565.1"/>
    <property type="gene ID" value="LOC114385719"/>
</dbReference>
<dbReference type="GO" id="GO:0006355">
    <property type="term" value="P:regulation of DNA-templated transcription"/>
    <property type="evidence" value="ECO:0007669"/>
    <property type="project" value="InterPro"/>
</dbReference>
<evidence type="ECO:0000256" key="4">
    <source>
        <dbReference type="ARBA" id="ARBA00022491"/>
    </source>
</evidence>
<evidence type="ECO:0000313" key="15">
    <source>
        <dbReference type="Proteomes" id="UP000289340"/>
    </source>
</evidence>
<dbReference type="Pfam" id="PF02309">
    <property type="entry name" value="AUX_IAA"/>
    <property type="match status" value="1"/>
</dbReference>
<dbReference type="InterPro" id="IPR053793">
    <property type="entry name" value="PB1-like"/>
</dbReference>
<evidence type="ECO:0000256" key="2">
    <source>
        <dbReference type="ARBA" id="ARBA00006728"/>
    </source>
</evidence>
<evidence type="ECO:0000256" key="3">
    <source>
        <dbReference type="ARBA" id="ARBA00011726"/>
    </source>
</evidence>
<dbReference type="AlphaFoldDB" id="A0A0B2NUA0"/>
<protein>
    <recommendedName>
        <fullName evidence="10">Auxin-induced protein</fullName>
    </recommendedName>
</protein>
<dbReference type="Proteomes" id="UP000053555">
    <property type="component" value="Unassembled WGS sequence"/>
</dbReference>
<comment type="similarity">
    <text evidence="2 10">Belongs to the Aux/IAA family.</text>
</comment>
<dbReference type="GO" id="GO:0005634">
    <property type="term" value="C:nucleus"/>
    <property type="evidence" value="ECO:0007669"/>
    <property type="project" value="UniProtKB-SubCell"/>
</dbReference>